<evidence type="ECO:0000256" key="2">
    <source>
        <dbReference type="SAM" id="SignalP"/>
    </source>
</evidence>
<name>A0ABW5CB95_9PROT</name>
<protein>
    <submittedName>
        <fullName evidence="3">CpaD family pilus assembly lipoprotein</fullName>
    </submittedName>
</protein>
<feature type="compositionally biased region" description="Gly residues" evidence="1">
    <location>
        <begin position="207"/>
        <end position="219"/>
    </location>
</feature>
<feature type="chain" id="PRO_5046715591" evidence="2">
    <location>
        <begin position="18"/>
        <end position="219"/>
    </location>
</feature>
<keyword evidence="4" id="KW-1185">Reference proteome</keyword>
<feature type="signal peptide" evidence="2">
    <location>
        <begin position="1"/>
        <end position="17"/>
    </location>
</feature>
<gene>
    <name evidence="3" type="ORF">ACFSNB_11945</name>
</gene>
<keyword evidence="2" id="KW-0732">Signal</keyword>
<evidence type="ECO:0000313" key="4">
    <source>
        <dbReference type="Proteomes" id="UP001597296"/>
    </source>
</evidence>
<dbReference type="EMBL" id="JBHUIY010000023">
    <property type="protein sequence ID" value="MFD2234519.1"/>
    <property type="molecule type" value="Genomic_DNA"/>
</dbReference>
<keyword evidence="3" id="KW-0449">Lipoprotein</keyword>
<dbReference type="RefSeq" id="WP_377316815.1">
    <property type="nucleotide sequence ID" value="NZ_JBHUIY010000023.1"/>
</dbReference>
<dbReference type="PROSITE" id="PS51257">
    <property type="entry name" value="PROKAR_LIPOPROTEIN"/>
    <property type="match status" value="1"/>
</dbReference>
<dbReference type="Pfam" id="PF09476">
    <property type="entry name" value="Pilus_CpaD"/>
    <property type="match status" value="1"/>
</dbReference>
<proteinExistence type="predicted"/>
<feature type="region of interest" description="Disordered" evidence="1">
    <location>
        <begin position="192"/>
        <end position="219"/>
    </location>
</feature>
<comment type="caution">
    <text evidence="3">The sequence shown here is derived from an EMBL/GenBank/DDBJ whole genome shotgun (WGS) entry which is preliminary data.</text>
</comment>
<dbReference type="InterPro" id="IPR019027">
    <property type="entry name" value="Pilus_biogenesis_CpaD-related"/>
</dbReference>
<evidence type="ECO:0000256" key="1">
    <source>
        <dbReference type="SAM" id="MobiDB-lite"/>
    </source>
</evidence>
<organism evidence="3 4">
    <name type="scientific">Phaeospirillum tilakii</name>
    <dbReference type="NCBI Taxonomy" id="741673"/>
    <lineage>
        <taxon>Bacteria</taxon>
        <taxon>Pseudomonadati</taxon>
        <taxon>Pseudomonadota</taxon>
        <taxon>Alphaproteobacteria</taxon>
        <taxon>Rhodospirillales</taxon>
        <taxon>Rhodospirillaceae</taxon>
        <taxon>Phaeospirillum</taxon>
    </lineage>
</organism>
<dbReference type="Proteomes" id="UP001597296">
    <property type="component" value="Unassembled WGS sequence"/>
</dbReference>
<reference evidence="4" key="1">
    <citation type="journal article" date="2019" name="Int. J. Syst. Evol. Microbiol.">
        <title>The Global Catalogue of Microorganisms (GCM) 10K type strain sequencing project: providing services to taxonomists for standard genome sequencing and annotation.</title>
        <authorList>
            <consortium name="The Broad Institute Genomics Platform"/>
            <consortium name="The Broad Institute Genome Sequencing Center for Infectious Disease"/>
            <person name="Wu L."/>
            <person name="Ma J."/>
        </authorList>
    </citation>
    <scope>NUCLEOTIDE SEQUENCE [LARGE SCALE GENOMIC DNA]</scope>
    <source>
        <strain evidence="4">KCTC 15012</strain>
    </source>
</reference>
<evidence type="ECO:0000313" key="3">
    <source>
        <dbReference type="EMBL" id="MFD2234519.1"/>
    </source>
</evidence>
<sequence length="219" mass="21881">MRSRPIMTALLAAAALAGCFPRPDYTEMPDARVIPLQTTARTVAVADPDRPTPEERAAIAALLAQAGPADGHVRLLPPAGWPRPDPVGLRQLTDRLGLPPGAAVVAGAAPGPDLLVEVITVRAQAPNCADLVTPNPSPSAGSRPSVAFGCATYGNLAAQVADPADLAQPHAFAGPDGATSAAAVTRYLTDKVKPPPVLGVSRLGTSSSGGGGGGNGGSQ</sequence>
<accession>A0ABW5CB95</accession>